<gene>
    <name evidence="2" type="ORF">HMPREF9498_00854</name>
</gene>
<evidence type="ECO:0000313" key="2">
    <source>
        <dbReference type="EMBL" id="EFM83580.1"/>
    </source>
</evidence>
<dbReference type="CDD" id="cd00077">
    <property type="entry name" value="HDc"/>
    <property type="match status" value="1"/>
</dbReference>
<dbReference type="Pfam" id="PF01966">
    <property type="entry name" value="HD"/>
    <property type="match status" value="1"/>
</dbReference>
<reference evidence="2 3" key="1">
    <citation type="submission" date="2010-07" db="EMBL/GenBank/DDBJ databases">
        <authorList>
            <person name="Sid Ahmed O."/>
        </authorList>
    </citation>
    <scope>NUCLEOTIDE SEQUENCE [LARGE SCALE GENOMIC DNA]</scope>
    <source>
        <strain evidence="2 3">TX4248</strain>
    </source>
</reference>
<dbReference type="InterPro" id="IPR003607">
    <property type="entry name" value="HD/PDEase_dom"/>
</dbReference>
<name>A0A125W8B9_ENTFL</name>
<dbReference type="AlphaFoldDB" id="A0A125W8B9"/>
<sequence>MKLFERIHQDTEIRQIYDAIGQMEDEEAGWAYHNWFHVNNVVAMTEMILKQLAVSEEYLEAAKIAALLHDVGALQGKAGHALRGKQFAEAYFRKQKICLPYQEEILSSIENHSNGFDSEELMTLALIISDKLDITTSRVAKAGYFVPGMRQLQFLKKIEIMLSEQEVCVAFAAEEELDLEELNAFYFMPKVFKAIAAFSEKIQRRPIVLLNNQEWPVPKLKNPSTVH</sequence>
<comment type="caution">
    <text evidence="2">The sequence shown here is derived from an EMBL/GenBank/DDBJ whole genome shotgun (WGS) entry which is preliminary data.</text>
</comment>
<dbReference type="HOGENOM" id="CLU_101719_0_0_9"/>
<dbReference type="RefSeq" id="WP_002365504.1">
    <property type="nucleotide sequence ID" value="NZ_GL454430.1"/>
</dbReference>
<dbReference type="InterPro" id="IPR006674">
    <property type="entry name" value="HD_domain"/>
</dbReference>
<dbReference type="Gene3D" id="1.10.3210.10">
    <property type="entry name" value="Hypothetical protein af1432"/>
    <property type="match status" value="1"/>
</dbReference>
<feature type="domain" description="HD" evidence="1">
    <location>
        <begin position="37"/>
        <end position="133"/>
    </location>
</feature>
<evidence type="ECO:0000259" key="1">
    <source>
        <dbReference type="Pfam" id="PF01966"/>
    </source>
</evidence>
<accession>A0A125W8B9</accession>
<organism evidence="2 3">
    <name type="scientific">Enterococcus faecalis TX4248</name>
    <dbReference type="NCBI Taxonomy" id="749495"/>
    <lineage>
        <taxon>Bacteria</taxon>
        <taxon>Bacillati</taxon>
        <taxon>Bacillota</taxon>
        <taxon>Bacilli</taxon>
        <taxon>Lactobacillales</taxon>
        <taxon>Enterococcaceae</taxon>
        <taxon>Enterococcus</taxon>
    </lineage>
</organism>
<dbReference type="SUPFAM" id="SSF109604">
    <property type="entry name" value="HD-domain/PDEase-like"/>
    <property type="match status" value="1"/>
</dbReference>
<dbReference type="Proteomes" id="UP000004846">
    <property type="component" value="Unassembled WGS sequence"/>
</dbReference>
<protein>
    <submittedName>
        <fullName evidence="2">HD domain protein</fullName>
    </submittedName>
</protein>
<proteinExistence type="predicted"/>
<dbReference type="EMBL" id="AEBR01000024">
    <property type="protein sequence ID" value="EFM83580.1"/>
    <property type="molecule type" value="Genomic_DNA"/>
</dbReference>
<evidence type="ECO:0000313" key="3">
    <source>
        <dbReference type="Proteomes" id="UP000004846"/>
    </source>
</evidence>